<protein>
    <submittedName>
        <fullName evidence="5">Unannotated protein</fullName>
    </submittedName>
</protein>
<reference evidence="5" key="1">
    <citation type="submission" date="2020-05" db="EMBL/GenBank/DDBJ databases">
        <authorList>
            <person name="Chiriac C."/>
            <person name="Salcher M."/>
            <person name="Ghai R."/>
            <person name="Kavagutti S V."/>
        </authorList>
    </citation>
    <scope>NUCLEOTIDE SEQUENCE</scope>
</reference>
<dbReference type="EMBL" id="CAFBMO010000017">
    <property type="protein sequence ID" value="CAB4903484.1"/>
    <property type="molecule type" value="Genomic_DNA"/>
</dbReference>
<feature type="domain" description="PNPLA" evidence="2">
    <location>
        <begin position="6"/>
        <end position="206"/>
    </location>
</feature>
<dbReference type="InterPro" id="IPR002641">
    <property type="entry name" value="PNPLA_dom"/>
</dbReference>
<dbReference type="Pfam" id="PF01734">
    <property type="entry name" value="Patatin"/>
    <property type="match status" value="1"/>
</dbReference>
<proteinExistence type="predicted"/>
<dbReference type="InterPro" id="IPR016035">
    <property type="entry name" value="Acyl_Trfase/lysoPLipase"/>
</dbReference>
<dbReference type="SUPFAM" id="SSF52151">
    <property type="entry name" value="FabD/lysophospholipase-like"/>
    <property type="match status" value="1"/>
</dbReference>
<organism evidence="5">
    <name type="scientific">freshwater metagenome</name>
    <dbReference type="NCBI Taxonomy" id="449393"/>
    <lineage>
        <taxon>unclassified sequences</taxon>
        <taxon>metagenomes</taxon>
        <taxon>ecological metagenomes</taxon>
    </lineage>
</organism>
<dbReference type="PROSITE" id="PS51635">
    <property type="entry name" value="PNPLA"/>
    <property type="match status" value="1"/>
</dbReference>
<evidence type="ECO:0000256" key="1">
    <source>
        <dbReference type="ARBA" id="ARBA00023098"/>
    </source>
</evidence>
<dbReference type="Gene3D" id="3.40.1090.10">
    <property type="entry name" value="Cytosolic phospholipase A2 catalytic domain"/>
    <property type="match status" value="2"/>
</dbReference>
<gene>
    <name evidence="3" type="ORF">UFOPK1908_00449</name>
    <name evidence="4" type="ORF">UFOPK2282_00145</name>
    <name evidence="5" type="ORF">UFOPK3576_00603</name>
</gene>
<dbReference type="AlphaFoldDB" id="A0A6J7G9N9"/>
<evidence type="ECO:0000313" key="4">
    <source>
        <dbReference type="EMBL" id="CAB4654686.1"/>
    </source>
</evidence>
<evidence type="ECO:0000313" key="5">
    <source>
        <dbReference type="EMBL" id="CAB4903484.1"/>
    </source>
</evidence>
<dbReference type="GO" id="GO:0006629">
    <property type="term" value="P:lipid metabolic process"/>
    <property type="evidence" value="ECO:0007669"/>
    <property type="project" value="UniProtKB-KW"/>
</dbReference>
<accession>A0A6J7G9N9</accession>
<keyword evidence="1" id="KW-0443">Lipid metabolism</keyword>
<evidence type="ECO:0000259" key="2">
    <source>
        <dbReference type="PROSITE" id="PS51635"/>
    </source>
</evidence>
<sequence length="281" mass="29453">MTRALICGGGGSVGTAWETGWFAGLQQQGLWLNDADLILGTSAGAGVGVQVACGHDMMAQVERYRAAGKRAAAGGTTAVLNIDTEGTTGFRGLFERGQASGRNGDIAVRKEISEASRNSIPMIELDAFLKTFKYLANEPWPPSYRAACVNIDTFEFEAIGHELGGSLQHGVAAGCAVPGVYPPIQVGKHFYVDGGCLSPTSVDLGIGFDKTLVLLVAEAPKQEIDALVASGTPHLIVNVDADVRAAWGENLMDASLAFEAAELGLAQGLRDAERVKAFWAS</sequence>
<dbReference type="EMBL" id="CAEZVB010000012">
    <property type="protein sequence ID" value="CAB4616957.1"/>
    <property type="molecule type" value="Genomic_DNA"/>
</dbReference>
<dbReference type="EMBL" id="CAEZWR010000010">
    <property type="protein sequence ID" value="CAB4654686.1"/>
    <property type="molecule type" value="Genomic_DNA"/>
</dbReference>
<evidence type="ECO:0000313" key="3">
    <source>
        <dbReference type="EMBL" id="CAB4616957.1"/>
    </source>
</evidence>
<name>A0A6J7G9N9_9ZZZZ</name>